<dbReference type="SUPFAM" id="SSF48371">
    <property type="entry name" value="ARM repeat"/>
    <property type="match status" value="1"/>
</dbReference>
<accession>A0ABS8SBU3</accession>
<gene>
    <name evidence="1" type="ORF">HAX54_031392</name>
</gene>
<dbReference type="InterPro" id="IPR016024">
    <property type="entry name" value="ARM-type_fold"/>
</dbReference>
<sequence length="165" mass="18750">MFSPTITAIFVVFDHVEHEDAYKTCIECFLAIAKISSFHHLEDILDDLLISLFGRAPIWAAGRHQKCSSSHEDEDTAVFCLELLITITLNNKDRISLLLQEVYEHIAIIVHSIVMPCALIEKAIFGLLCIFLGLLPYKENLLDELLRSLQHILKLDARVADPYCE</sequence>
<protein>
    <submittedName>
        <fullName evidence="1">Uncharacterized protein</fullName>
    </submittedName>
</protein>
<dbReference type="Proteomes" id="UP000823775">
    <property type="component" value="Unassembled WGS sequence"/>
</dbReference>
<proteinExistence type="predicted"/>
<reference evidence="1 2" key="1">
    <citation type="journal article" date="2021" name="BMC Genomics">
        <title>Datura genome reveals duplications of psychoactive alkaloid biosynthetic genes and high mutation rate following tissue culture.</title>
        <authorList>
            <person name="Rajewski A."/>
            <person name="Carter-House D."/>
            <person name="Stajich J."/>
            <person name="Litt A."/>
        </authorList>
    </citation>
    <scope>NUCLEOTIDE SEQUENCE [LARGE SCALE GENOMIC DNA]</scope>
    <source>
        <strain evidence="1">AR-01</strain>
    </source>
</reference>
<evidence type="ECO:0000313" key="1">
    <source>
        <dbReference type="EMBL" id="MCD7456350.1"/>
    </source>
</evidence>
<keyword evidence="2" id="KW-1185">Reference proteome</keyword>
<evidence type="ECO:0000313" key="2">
    <source>
        <dbReference type="Proteomes" id="UP000823775"/>
    </source>
</evidence>
<comment type="caution">
    <text evidence="1">The sequence shown here is derived from an EMBL/GenBank/DDBJ whole genome shotgun (WGS) entry which is preliminary data.</text>
</comment>
<name>A0ABS8SBU3_DATST</name>
<dbReference type="EMBL" id="JACEIK010000398">
    <property type="protein sequence ID" value="MCD7456350.1"/>
    <property type="molecule type" value="Genomic_DNA"/>
</dbReference>
<organism evidence="1 2">
    <name type="scientific">Datura stramonium</name>
    <name type="common">Jimsonweed</name>
    <name type="synonym">Common thornapple</name>
    <dbReference type="NCBI Taxonomy" id="4076"/>
    <lineage>
        <taxon>Eukaryota</taxon>
        <taxon>Viridiplantae</taxon>
        <taxon>Streptophyta</taxon>
        <taxon>Embryophyta</taxon>
        <taxon>Tracheophyta</taxon>
        <taxon>Spermatophyta</taxon>
        <taxon>Magnoliopsida</taxon>
        <taxon>eudicotyledons</taxon>
        <taxon>Gunneridae</taxon>
        <taxon>Pentapetalae</taxon>
        <taxon>asterids</taxon>
        <taxon>lamiids</taxon>
        <taxon>Solanales</taxon>
        <taxon>Solanaceae</taxon>
        <taxon>Solanoideae</taxon>
        <taxon>Datureae</taxon>
        <taxon>Datura</taxon>
    </lineage>
</organism>